<proteinExistence type="predicted"/>
<dbReference type="EMBL" id="BFEA01000723">
    <property type="protein sequence ID" value="GBG89211.1"/>
    <property type="molecule type" value="Genomic_DNA"/>
</dbReference>
<keyword evidence="3" id="KW-1185">Reference proteome</keyword>
<name>A0A388M3U3_CHABU</name>
<gene>
    <name evidence="2" type="ORF">CBR_g48919</name>
</gene>
<evidence type="ECO:0000256" key="1">
    <source>
        <dbReference type="SAM" id="MobiDB-lite"/>
    </source>
</evidence>
<evidence type="ECO:0000313" key="3">
    <source>
        <dbReference type="Proteomes" id="UP000265515"/>
    </source>
</evidence>
<sequence>MSFVTEQVIGARLLTLQGRISVIRQVQRPHLCSDFLWFAAFFSTSAIYAAAKFRFTEEATTSVLAEISAFRRLSPPGISHISVIIVFTGDITAILPEIHSDIYRTLHTWAGERTAEQGDLLGIVFGKVEEGNLTLITDELLVFLTQLVDDLPLDILSRSDKQLGTHVLSRALEPHLVWSTCTKIDEDNCLYPSQALYLEIDVTDLTFWDLIARQNTAQDEEIGGADEEGEEEEPSSEERDDPDYVPESEAGIADESSQLRQENEEDEEEELLEYIRRNCGRIPPALIALEPGD</sequence>
<dbReference type="AlphaFoldDB" id="A0A388M3U3"/>
<dbReference type="Gramene" id="GBG89211">
    <property type="protein sequence ID" value="GBG89211"/>
    <property type="gene ID" value="CBR_g48919"/>
</dbReference>
<protein>
    <submittedName>
        <fullName evidence="2">Uncharacterized protein</fullName>
    </submittedName>
</protein>
<organism evidence="2 3">
    <name type="scientific">Chara braunii</name>
    <name type="common">Braun's stonewort</name>
    <dbReference type="NCBI Taxonomy" id="69332"/>
    <lineage>
        <taxon>Eukaryota</taxon>
        <taxon>Viridiplantae</taxon>
        <taxon>Streptophyta</taxon>
        <taxon>Charophyceae</taxon>
        <taxon>Charales</taxon>
        <taxon>Characeae</taxon>
        <taxon>Chara</taxon>
    </lineage>
</organism>
<comment type="caution">
    <text evidence="2">The sequence shown here is derived from an EMBL/GenBank/DDBJ whole genome shotgun (WGS) entry which is preliminary data.</text>
</comment>
<accession>A0A388M3U3</accession>
<reference evidence="2 3" key="1">
    <citation type="journal article" date="2018" name="Cell">
        <title>The Chara Genome: Secondary Complexity and Implications for Plant Terrestrialization.</title>
        <authorList>
            <person name="Nishiyama T."/>
            <person name="Sakayama H."/>
            <person name="Vries J.D."/>
            <person name="Buschmann H."/>
            <person name="Saint-Marcoux D."/>
            <person name="Ullrich K.K."/>
            <person name="Haas F.B."/>
            <person name="Vanderstraeten L."/>
            <person name="Becker D."/>
            <person name="Lang D."/>
            <person name="Vosolsobe S."/>
            <person name="Rombauts S."/>
            <person name="Wilhelmsson P.K.I."/>
            <person name="Janitza P."/>
            <person name="Kern R."/>
            <person name="Heyl A."/>
            <person name="Rumpler F."/>
            <person name="Villalobos L.I.A.C."/>
            <person name="Clay J.M."/>
            <person name="Skokan R."/>
            <person name="Toyoda A."/>
            <person name="Suzuki Y."/>
            <person name="Kagoshima H."/>
            <person name="Schijlen E."/>
            <person name="Tajeshwar N."/>
            <person name="Catarino B."/>
            <person name="Hetherington A.J."/>
            <person name="Saltykova A."/>
            <person name="Bonnot C."/>
            <person name="Breuninger H."/>
            <person name="Symeonidi A."/>
            <person name="Radhakrishnan G.V."/>
            <person name="Van Nieuwerburgh F."/>
            <person name="Deforce D."/>
            <person name="Chang C."/>
            <person name="Karol K.G."/>
            <person name="Hedrich R."/>
            <person name="Ulvskov P."/>
            <person name="Glockner G."/>
            <person name="Delwiche C.F."/>
            <person name="Petrasek J."/>
            <person name="Van de Peer Y."/>
            <person name="Friml J."/>
            <person name="Beilby M."/>
            <person name="Dolan L."/>
            <person name="Kohara Y."/>
            <person name="Sugano S."/>
            <person name="Fujiyama A."/>
            <person name="Delaux P.-M."/>
            <person name="Quint M."/>
            <person name="TheiBen G."/>
            <person name="Hagemann M."/>
            <person name="Harholt J."/>
            <person name="Dunand C."/>
            <person name="Zachgo S."/>
            <person name="Langdale J."/>
            <person name="Maumus F."/>
            <person name="Straeten D.V.D."/>
            <person name="Gould S.B."/>
            <person name="Rensing S.A."/>
        </authorList>
    </citation>
    <scope>NUCLEOTIDE SEQUENCE [LARGE SCALE GENOMIC DNA]</scope>
    <source>
        <strain evidence="2 3">S276</strain>
    </source>
</reference>
<evidence type="ECO:0000313" key="2">
    <source>
        <dbReference type="EMBL" id="GBG89211.1"/>
    </source>
</evidence>
<feature type="compositionally biased region" description="Acidic residues" evidence="1">
    <location>
        <begin position="218"/>
        <end position="246"/>
    </location>
</feature>
<dbReference type="Proteomes" id="UP000265515">
    <property type="component" value="Unassembled WGS sequence"/>
</dbReference>
<feature type="region of interest" description="Disordered" evidence="1">
    <location>
        <begin position="217"/>
        <end position="270"/>
    </location>
</feature>